<dbReference type="HOGENOM" id="CLU_3134641_0_0_11"/>
<dbReference type="EMBL" id="CP007790">
    <property type="protein sequence ID" value="AJK69460.1"/>
    <property type="molecule type" value="Genomic_DNA"/>
</dbReference>
<evidence type="ECO:0000313" key="1">
    <source>
        <dbReference type="EMBL" id="AJK69460.1"/>
    </source>
</evidence>
<dbReference type="Proteomes" id="UP000031928">
    <property type="component" value="Chromosome"/>
</dbReference>
<organism evidence="1 2">
    <name type="scientific">Corynebacterium marinum DSM 44953</name>
    <dbReference type="NCBI Taxonomy" id="1224162"/>
    <lineage>
        <taxon>Bacteria</taxon>
        <taxon>Bacillati</taxon>
        <taxon>Actinomycetota</taxon>
        <taxon>Actinomycetes</taxon>
        <taxon>Mycobacteriales</taxon>
        <taxon>Corynebacteriaceae</taxon>
        <taxon>Corynebacterium</taxon>
    </lineage>
</organism>
<reference evidence="1 2" key="1">
    <citation type="submission" date="2014-05" db="EMBL/GenBank/DDBJ databases">
        <title>Complete genome sequence of Corynebacterium marinum DSM 44953.</title>
        <authorList>
            <person name="Schaffert L."/>
            <person name="Albersmeier A."/>
            <person name="Kalinowski J."/>
            <person name="Ruckert C."/>
        </authorList>
    </citation>
    <scope>NUCLEOTIDE SEQUENCE [LARGE SCALE GENOMIC DNA]</scope>
    <source>
        <strain evidence="1 2">DSM 44953</strain>
    </source>
</reference>
<proteinExistence type="predicted"/>
<evidence type="ECO:0000313" key="2">
    <source>
        <dbReference type="Proteomes" id="UP000031928"/>
    </source>
</evidence>
<dbReference type="OrthoDB" id="4419447at2"/>
<keyword evidence="2" id="KW-1185">Reference proteome</keyword>
<dbReference type="AlphaFoldDB" id="A0A0B6TV46"/>
<accession>A0A0B6TV46</accession>
<protein>
    <submittedName>
        <fullName evidence="1">Uncharacterized protein</fullName>
    </submittedName>
</protein>
<dbReference type="RefSeq" id="WP_156971889.1">
    <property type="nucleotide sequence ID" value="NZ_CP007790.1"/>
</dbReference>
<name>A0A0B6TV46_9CORY</name>
<gene>
    <name evidence="1" type="ORF">B840_09345</name>
</gene>
<sequence>MKLPENREHVALSTTEVTEFDRLSQELGIFEVSEEHILHPGILTQVYGG</sequence>
<dbReference type="KEGG" id="cmq:B840_09345"/>